<dbReference type="InterPro" id="IPR014027">
    <property type="entry name" value="UDP-Glc/GDP-Man_DH_C"/>
</dbReference>
<protein>
    <recommendedName>
        <fullName evidence="3 7">UDP-glucose 6-dehydrogenase</fullName>
        <ecNumber evidence="3 7">1.1.1.22</ecNumber>
    </recommendedName>
</protein>
<dbReference type="AlphaFoldDB" id="A0A1X7INM4"/>
<evidence type="ECO:0000256" key="10">
    <source>
        <dbReference type="PIRSR" id="PIRSR500134-3"/>
    </source>
</evidence>
<evidence type="ECO:0000313" key="13">
    <source>
        <dbReference type="Proteomes" id="UP000193355"/>
    </source>
</evidence>
<dbReference type="Pfam" id="PF03721">
    <property type="entry name" value="UDPG_MGDP_dh_N"/>
    <property type="match status" value="1"/>
</dbReference>
<feature type="binding site" evidence="9">
    <location>
        <position position="211"/>
    </location>
    <ligand>
        <name>substrate</name>
    </ligand>
</feature>
<feature type="binding site" evidence="10">
    <location>
        <position position="159"/>
    </location>
    <ligand>
        <name>NAD(+)</name>
        <dbReference type="ChEBI" id="CHEBI:57540"/>
    </ligand>
</feature>
<dbReference type="InterPro" id="IPR008927">
    <property type="entry name" value="6-PGluconate_DH-like_C_sf"/>
</dbReference>
<dbReference type="GO" id="GO:0006065">
    <property type="term" value="P:UDP-glucuronate biosynthetic process"/>
    <property type="evidence" value="ECO:0007669"/>
    <property type="project" value="UniProtKB-UniPathway"/>
</dbReference>
<evidence type="ECO:0000256" key="6">
    <source>
        <dbReference type="ARBA" id="ARBA00047473"/>
    </source>
</evidence>
<feature type="active site" description="Nucleophile" evidence="8">
    <location>
        <position position="267"/>
    </location>
</feature>
<dbReference type="EMBL" id="FXBB01000004">
    <property type="protein sequence ID" value="SMG16557.1"/>
    <property type="molecule type" value="Genomic_DNA"/>
</dbReference>
<dbReference type="Gene3D" id="1.20.5.100">
    <property type="entry name" value="Cytochrome c1, transmembrane anchor, C-terminal"/>
    <property type="match status" value="1"/>
</dbReference>
<dbReference type="InterPro" id="IPR017476">
    <property type="entry name" value="UDP-Glc/GDP-Man"/>
</dbReference>
<keyword evidence="13" id="KW-1185">Reference proteome</keyword>
<comment type="pathway">
    <text evidence="1">Nucleotide-sugar biosynthesis; UDP-alpha-D-glucuronate biosynthesis; UDP-alpha-D-glucuronate from UDP-alpha-D-glucose: step 1/1.</text>
</comment>
<feature type="binding site" evidence="9">
    <location>
        <position position="264"/>
    </location>
    <ligand>
        <name>substrate</name>
    </ligand>
</feature>
<evidence type="ECO:0000313" key="12">
    <source>
        <dbReference type="EMBL" id="SMG16557.1"/>
    </source>
</evidence>
<dbReference type="Pfam" id="PF00984">
    <property type="entry name" value="UDPG_MGDP_dh"/>
    <property type="match status" value="1"/>
</dbReference>
<dbReference type="NCBIfam" id="TIGR03026">
    <property type="entry name" value="NDP-sugDHase"/>
    <property type="match status" value="1"/>
</dbReference>
<organism evidence="12 13">
    <name type="scientific">Dethiosulfovibrio salsuginis</name>
    <dbReference type="NCBI Taxonomy" id="561720"/>
    <lineage>
        <taxon>Bacteria</taxon>
        <taxon>Thermotogati</taxon>
        <taxon>Synergistota</taxon>
        <taxon>Synergistia</taxon>
        <taxon>Synergistales</taxon>
        <taxon>Dethiosulfovibrionaceae</taxon>
        <taxon>Dethiosulfovibrio</taxon>
    </lineage>
</organism>
<feature type="binding site" evidence="9">
    <location>
        <position position="328"/>
    </location>
    <ligand>
        <name>substrate</name>
    </ligand>
</feature>
<proteinExistence type="inferred from homology"/>
<evidence type="ECO:0000259" key="11">
    <source>
        <dbReference type="SMART" id="SM00984"/>
    </source>
</evidence>
<dbReference type="InterPro" id="IPR001732">
    <property type="entry name" value="UDP-Glc/GDP-Man_DH_N"/>
</dbReference>
<dbReference type="Gene3D" id="3.40.50.720">
    <property type="entry name" value="NAD(P)-binding Rossmann-like Domain"/>
    <property type="match status" value="2"/>
</dbReference>
<dbReference type="InterPro" id="IPR036220">
    <property type="entry name" value="UDP-Glc/GDP-Man_DH_C_sf"/>
</dbReference>
<dbReference type="PIRSF" id="PIRSF000124">
    <property type="entry name" value="UDPglc_GDPman_dh"/>
    <property type="match status" value="1"/>
</dbReference>
<dbReference type="SUPFAM" id="SSF48179">
    <property type="entry name" value="6-phosphogluconate dehydrogenase C-terminal domain-like"/>
    <property type="match status" value="1"/>
</dbReference>
<dbReference type="PANTHER" id="PTHR43750">
    <property type="entry name" value="UDP-GLUCOSE 6-DEHYDROGENASE TUAD"/>
    <property type="match status" value="1"/>
</dbReference>
<dbReference type="EC" id="1.1.1.22" evidence="3 7"/>
<evidence type="ECO:0000256" key="2">
    <source>
        <dbReference type="ARBA" id="ARBA00006601"/>
    </source>
</evidence>
<dbReference type="GO" id="GO:0000271">
    <property type="term" value="P:polysaccharide biosynthetic process"/>
    <property type="evidence" value="ECO:0007669"/>
    <property type="project" value="InterPro"/>
</dbReference>
<keyword evidence="5 7" id="KW-0520">NAD</keyword>
<evidence type="ECO:0000256" key="4">
    <source>
        <dbReference type="ARBA" id="ARBA00023002"/>
    </source>
</evidence>
<dbReference type="SMART" id="SM00984">
    <property type="entry name" value="UDPG_MGDP_dh_C"/>
    <property type="match status" value="1"/>
</dbReference>
<accession>A0A1X7INM4</accession>
<reference evidence="13" key="1">
    <citation type="submission" date="2017-04" db="EMBL/GenBank/DDBJ databases">
        <authorList>
            <person name="Varghese N."/>
            <person name="Submissions S."/>
        </authorList>
    </citation>
    <scope>NUCLEOTIDE SEQUENCE [LARGE SCALE GENOMIC DNA]</scope>
    <source>
        <strain evidence="13">USBA 82</strain>
    </source>
</reference>
<dbReference type="SUPFAM" id="SSF51735">
    <property type="entry name" value="NAD(P)-binding Rossmann-fold domains"/>
    <property type="match status" value="1"/>
</dbReference>
<feature type="binding site" evidence="10">
    <location>
        <position position="335"/>
    </location>
    <ligand>
        <name>NAD(+)</name>
        <dbReference type="ChEBI" id="CHEBI:57540"/>
    </ligand>
</feature>
<feature type="binding site" evidence="9">
    <location>
        <begin position="256"/>
        <end position="260"/>
    </location>
    <ligand>
        <name>substrate</name>
    </ligand>
</feature>
<dbReference type="Pfam" id="PF03720">
    <property type="entry name" value="UDPG_MGDP_dh_C"/>
    <property type="match status" value="1"/>
</dbReference>
<evidence type="ECO:0000256" key="5">
    <source>
        <dbReference type="ARBA" id="ARBA00023027"/>
    </source>
</evidence>
<dbReference type="OrthoDB" id="9803238at2"/>
<comment type="similarity">
    <text evidence="2 7">Belongs to the UDP-glucose/GDP-mannose dehydrogenase family.</text>
</comment>
<name>A0A1X7INM4_9BACT</name>
<feature type="binding site" evidence="10">
    <location>
        <position position="35"/>
    </location>
    <ligand>
        <name>NAD(+)</name>
        <dbReference type="ChEBI" id="CHEBI:57540"/>
    </ligand>
</feature>
<dbReference type="STRING" id="561720.SAMN06275492_1044"/>
<dbReference type="InterPro" id="IPR036291">
    <property type="entry name" value="NAD(P)-bd_dom_sf"/>
</dbReference>
<dbReference type="GO" id="GO:0003979">
    <property type="term" value="F:UDP-glucose 6-dehydrogenase activity"/>
    <property type="evidence" value="ECO:0007669"/>
    <property type="project" value="UniProtKB-EC"/>
</dbReference>
<feature type="binding site" evidence="9">
    <location>
        <begin position="156"/>
        <end position="159"/>
    </location>
    <ligand>
        <name>substrate</name>
    </ligand>
</feature>
<dbReference type="PIRSF" id="PIRSF500134">
    <property type="entry name" value="UDPglc_DH_bac"/>
    <property type="match status" value="1"/>
</dbReference>
<sequence length="443" mass="49321">MRICMIGTGYVGLVTGTCLAEVGNHVWCVDVDQRKIEKLQNGEIPIYEPGLEDIVARNVKQGRLQFTTDLKEALDDSLFVFIAVGTPPGEDGSADLSYVFNAAKQIGASMENYKIVVAKSTIPVGTTEKIAGHISQEIASRDRKDLDFDVAFCPEFLKEGSAIDDFMKPDRIVVGTQNSRTAELLKELFSPFCMRENRIISMSIPSAELTKYASNSMLATRISFMNQLARFCEKVGADIDQVRHGMGSDSRIGSAFLYPGVGYGGSCFPKDVKALIHSGIENQSPMTLLESVEEINKTQREWFYQKVLNHYDGDLTGKTLAVWGLSFKPNTDDVREAPALDIIPWLLEKGATVRAYDPVGQENAKAELPKTDSIIYCEDNYQALENADGLLLLTEWLPFRRPEFDRMKELMAGDVIFDGRNQYNPEQMNAMGFVYHGIGRCVL</sequence>
<evidence type="ECO:0000256" key="7">
    <source>
        <dbReference type="PIRNR" id="PIRNR000124"/>
    </source>
</evidence>
<comment type="catalytic activity">
    <reaction evidence="6 7">
        <text>UDP-alpha-D-glucose + 2 NAD(+) + H2O = UDP-alpha-D-glucuronate + 2 NADH + 3 H(+)</text>
        <dbReference type="Rhea" id="RHEA:23596"/>
        <dbReference type="ChEBI" id="CHEBI:15377"/>
        <dbReference type="ChEBI" id="CHEBI:15378"/>
        <dbReference type="ChEBI" id="CHEBI:57540"/>
        <dbReference type="ChEBI" id="CHEBI:57945"/>
        <dbReference type="ChEBI" id="CHEBI:58052"/>
        <dbReference type="ChEBI" id="CHEBI:58885"/>
        <dbReference type="EC" id="1.1.1.22"/>
    </reaction>
</comment>
<dbReference type="GO" id="GO:0051287">
    <property type="term" value="F:NAD binding"/>
    <property type="evidence" value="ECO:0007669"/>
    <property type="project" value="InterPro"/>
</dbReference>
<evidence type="ECO:0000256" key="1">
    <source>
        <dbReference type="ARBA" id="ARBA00004701"/>
    </source>
</evidence>
<evidence type="ECO:0000256" key="9">
    <source>
        <dbReference type="PIRSR" id="PIRSR500134-2"/>
    </source>
</evidence>
<keyword evidence="4 7" id="KW-0560">Oxidoreductase</keyword>
<feature type="binding site" evidence="10">
    <location>
        <position position="270"/>
    </location>
    <ligand>
        <name>NAD(+)</name>
        <dbReference type="ChEBI" id="CHEBI:57540"/>
    </ligand>
</feature>
<feature type="domain" description="UDP-glucose/GDP-mannose dehydrogenase C-terminal" evidence="11">
    <location>
        <begin position="321"/>
        <end position="425"/>
    </location>
</feature>
<feature type="binding site" evidence="10">
    <location>
        <position position="121"/>
    </location>
    <ligand>
        <name>NAD(+)</name>
        <dbReference type="ChEBI" id="CHEBI:57540"/>
    </ligand>
</feature>
<dbReference type="Proteomes" id="UP000193355">
    <property type="component" value="Unassembled WGS sequence"/>
</dbReference>
<dbReference type="PANTHER" id="PTHR43750:SF3">
    <property type="entry name" value="UDP-GLUCOSE 6-DEHYDROGENASE TUAD"/>
    <property type="match status" value="1"/>
</dbReference>
<dbReference type="InterPro" id="IPR014026">
    <property type="entry name" value="UDP-Glc/GDP-Man_DH_dimer"/>
</dbReference>
<dbReference type="InterPro" id="IPR028357">
    <property type="entry name" value="UDPglc_DH_bac"/>
</dbReference>
<feature type="binding site" evidence="10">
    <location>
        <position position="30"/>
    </location>
    <ligand>
        <name>NAD(+)</name>
        <dbReference type="ChEBI" id="CHEBI:57540"/>
    </ligand>
</feature>
<gene>
    <name evidence="12" type="ORF">SAMN06275492_1044</name>
</gene>
<dbReference type="UniPathway" id="UPA00038">
    <property type="reaction ID" value="UER00491"/>
</dbReference>
<feature type="binding site" evidence="10">
    <location>
        <position position="86"/>
    </location>
    <ligand>
        <name>NAD(+)</name>
        <dbReference type="ChEBI" id="CHEBI:57540"/>
    </ligand>
</feature>
<evidence type="ECO:0000256" key="8">
    <source>
        <dbReference type="PIRSR" id="PIRSR500134-1"/>
    </source>
</evidence>
<dbReference type="SUPFAM" id="SSF52413">
    <property type="entry name" value="UDP-glucose/GDP-mannose dehydrogenase C-terminal domain"/>
    <property type="match status" value="1"/>
</dbReference>
<evidence type="ECO:0000256" key="3">
    <source>
        <dbReference type="ARBA" id="ARBA00012954"/>
    </source>
</evidence>